<keyword evidence="1" id="KW-0732">Signal</keyword>
<name>A0A1D7TIH9_9BACT</name>
<dbReference type="STRING" id="1193502.SHALO_0893"/>
<dbReference type="RefSeq" id="WP_069477537.1">
    <property type="nucleotide sequence ID" value="NZ_CP017111.1"/>
</dbReference>
<accession>A0A1D7TIH9</accession>
<dbReference type="Proteomes" id="UP000094609">
    <property type="component" value="Chromosome"/>
</dbReference>
<gene>
    <name evidence="2" type="ORF">SHALO_0893</name>
</gene>
<reference evidence="3" key="1">
    <citation type="submission" date="2016-08" db="EMBL/GenBank/DDBJ databases">
        <title>Complete genome sequence of the organohalide-respiring Epsilonproteobacterium Sulfurospirillum halorespirans.</title>
        <authorList>
            <person name="Goris T."/>
            <person name="Zimmermann J."/>
            <person name="Schenz B."/>
            <person name="Lemos M."/>
            <person name="Hackermueller J."/>
            <person name="Diekert G."/>
        </authorList>
    </citation>
    <scope>NUCLEOTIDE SEQUENCE [LARGE SCALE GENOMIC DNA]</scope>
    <source>
        <strain>DSM 13726</strain>
        <strain evidence="3">PCE-M2</strain>
    </source>
</reference>
<keyword evidence="3" id="KW-1185">Reference proteome</keyword>
<dbReference type="AlphaFoldDB" id="A0A1D7TIH9"/>
<evidence type="ECO:0000313" key="2">
    <source>
        <dbReference type="EMBL" id="AOO64674.1"/>
    </source>
</evidence>
<feature type="signal peptide" evidence="1">
    <location>
        <begin position="1"/>
        <end position="17"/>
    </location>
</feature>
<feature type="chain" id="PRO_5009099409" evidence="1">
    <location>
        <begin position="18"/>
        <end position="216"/>
    </location>
</feature>
<organism evidence="2 3">
    <name type="scientific">Sulfurospirillum halorespirans DSM 13726</name>
    <dbReference type="NCBI Taxonomy" id="1193502"/>
    <lineage>
        <taxon>Bacteria</taxon>
        <taxon>Pseudomonadati</taxon>
        <taxon>Campylobacterota</taxon>
        <taxon>Epsilonproteobacteria</taxon>
        <taxon>Campylobacterales</taxon>
        <taxon>Sulfurospirillaceae</taxon>
        <taxon>Sulfurospirillum</taxon>
    </lineage>
</organism>
<dbReference type="Gene3D" id="3.90.1720.10">
    <property type="entry name" value="endopeptidase domain like (from Nostoc punctiforme)"/>
    <property type="match status" value="1"/>
</dbReference>
<proteinExistence type="predicted"/>
<evidence type="ECO:0000313" key="3">
    <source>
        <dbReference type="Proteomes" id="UP000094609"/>
    </source>
</evidence>
<dbReference type="EMBL" id="CP017111">
    <property type="protein sequence ID" value="AOO64674.1"/>
    <property type="molecule type" value="Genomic_DNA"/>
</dbReference>
<evidence type="ECO:0000256" key="1">
    <source>
        <dbReference type="SAM" id="SignalP"/>
    </source>
</evidence>
<sequence>MKYAILCSLLWLTHSIATPLSLSDEVFQEAQHILQTQQESHYDHKTVINESKGYYRVDCSSFVCHVLRKKSPLALAMLPIDVHHVHARAQNFYDYFKQLESVPNAHWMAVKTLFDLERGDIIAWKYDLSSHKKDTGHVVIVAEKPIQEEQTLYRIRVIDASKGKHANDTRAKESDGIGSGDMWFRVNEKGAPIGLYWSSKEKKERQHFIVMGRVQH</sequence>
<dbReference type="KEGG" id="shal:SHALO_0893"/>
<protein>
    <submittedName>
        <fullName evidence="2">Putative periplasmic protein</fullName>
    </submittedName>
</protein>